<dbReference type="PANTHER" id="PTHR40265">
    <property type="entry name" value="BLL2707 PROTEIN"/>
    <property type="match status" value="1"/>
</dbReference>
<reference evidence="2" key="1">
    <citation type="submission" date="2020-09" db="EMBL/GenBank/DDBJ databases">
        <title>Bosea spartocytisi sp. nov. a root nodule endophyte of Spartocytisus supranubius in the high mountain ecosystem fo the Teide National Park (Canary Islands, Spain).</title>
        <authorList>
            <person name="Pulido-Suarez L."/>
            <person name="Peix A."/>
            <person name="Igual J.M."/>
            <person name="Socas-Perez N."/>
            <person name="Velazquez E."/>
            <person name="Flores-Felix J.D."/>
            <person name="Leon-Barrios M."/>
        </authorList>
    </citation>
    <scope>NUCLEOTIDE SEQUENCE</scope>
    <source>
        <strain evidence="2">SSUT16</strain>
    </source>
</reference>
<proteinExistence type="predicted"/>
<dbReference type="EMBL" id="JACXWY010000001">
    <property type="protein sequence ID" value="MBD3844093.1"/>
    <property type="molecule type" value="Genomic_DNA"/>
</dbReference>
<keyword evidence="3" id="KW-1185">Reference proteome</keyword>
<gene>
    <name evidence="2" type="ORF">IED13_00170</name>
</gene>
<protein>
    <submittedName>
        <fullName evidence="2">VOC family protein</fullName>
    </submittedName>
</protein>
<dbReference type="InterPro" id="IPR029068">
    <property type="entry name" value="Glyas_Bleomycin-R_OHBP_Dase"/>
</dbReference>
<dbReference type="InterPro" id="IPR025870">
    <property type="entry name" value="Glyoxalase-like_dom"/>
</dbReference>
<feature type="domain" description="VOC" evidence="1">
    <location>
        <begin position="12"/>
        <end position="142"/>
    </location>
</feature>
<organism evidence="2 3">
    <name type="scientific">Bosea spartocytisi</name>
    <dbReference type="NCBI Taxonomy" id="2773451"/>
    <lineage>
        <taxon>Bacteria</taxon>
        <taxon>Pseudomonadati</taxon>
        <taxon>Pseudomonadota</taxon>
        <taxon>Alphaproteobacteria</taxon>
        <taxon>Hyphomicrobiales</taxon>
        <taxon>Boseaceae</taxon>
        <taxon>Bosea</taxon>
    </lineage>
</organism>
<dbReference type="AlphaFoldDB" id="A0A927HZ95"/>
<dbReference type="InterPro" id="IPR037523">
    <property type="entry name" value="VOC_core"/>
</dbReference>
<comment type="caution">
    <text evidence="2">The sequence shown here is derived from an EMBL/GenBank/DDBJ whole genome shotgun (WGS) entry which is preliminary data.</text>
</comment>
<sequence>MSLNDTTRQTLRVDHAVIVTDDLDRSIAAWRERGFTVEPGGTHPRGSVNALISFADGAYIEIIAFPLPQEDFFWWRVLQKDGEGPIDLALLPEDLDAVLAQAAGADLGYEPPQDGGRKRPDGETLVWRTARPAGTDLPFFCSDVTPRALRVPAAPRHANGATGLATISLAVNDLDRSSRRWSALIGQPAQPIGPQPGLEAVATSLELGGTRLILLAPERAGSGIVASHLARRGEGLFGLSFAGTDPAISYSKASAGIS</sequence>
<dbReference type="PROSITE" id="PS51819">
    <property type="entry name" value="VOC"/>
    <property type="match status" value="1"/>
</dbReference>
<dbReference type="Pfam" id="PF13468">
    <property type="entry name" value="Glyoxalase_3"/>
    <property type="match status" value="1"/>
</dbReference>
<dbReference type="PANTHER" id="PTHR40265:SF1">
    <property type="entry name" value="GLYOXALASE-LIKE DOMAIN-CONTAINING PROTEIN"/>
    <property type="match status" value="1"/>
</dbReference>
<dbReference type="Proteomes" id="UP000619295">
    <property type="component" value="Unassembled WGS sequence"/>
</dbReference>
<dbReference type="RefSeq" id="WP_191122966.1">
    <property type="nucleotide sequence ID" value="NZ_JACXWY010000001.1"/>
</dbReference>
<name>A0A927HZ95_9HYPH</name>
<dbReference type="Gene3D" id="3.10.180.10">
    <property type="entry name" value="2,3-Dihydroxybiphenyl 1,2-Dioxygenase, domain 1"/>
    <property type="match status" value="2"/>
</dbReference>
<evidence type="ECO:0000259" key="1">
    <source>
        <dbReference type="PROSITE" id="PS51819"/>
    </source>
</evidence>
<evidence type="ECO:0000313" key="2">
    <source>
        <dbReference type="EMBL" id="MBD3844093.1"/>
    </source>
</evidence>
<accession>A0A927HZ95</accession>
<evidence type="ECO:0000313" key="3">
    <source>
        <dbReference type="Proteomes" id="UP000619295"/>
    </source>
</evidence>
<dbReference type="SUPFAM" id="SSF54593">
    <property type="entry name" value="Glyoxalase/Bleomycin resistance protein/Dihydroxybiphenyl dioxygenase"/>
    <property type="match status" value="2"/>
</dbReference>